<dbReference type="InterPro" id="IPR005650">
    <property type="entry name" value="BlaI_family"/>
</dbReference>
<keyword evidence="2" id="KW-0805">Transcription regulation</keyword>
<evidence type="ECO:0000313" key="6">
    <source>
        <dbReference type="Proteomes" id="UP000263642"/>
    </source>
</evidence>
<dbReference type="InterPro" id="IPR036390">
    <property type="entry name" value="WH_DNA-bd_sf"/>
</dbReference>
<organism evidence="5 6">
    <name type="scientific">Gimesia maris</name>
    <dbReference type="NCBI Taxonomy" id="122"/>
    <lineage>
        <taxon>Bacteria</taxon>
        <taxon>Pseudomonadati</taxon>
        <taxon>Planctomycetota</taxon>
        <taxon>Planctomycetia</taxon>
        <taxon>Planctomycetales</taxon>
        <taxon>Planctomycetaceae</taxon>
        <taxon>Gimesia</taxon>
    </lineage>
</organism>
<comment type="caution">
    <text evidence="5">The sequence shown here is derived from an EMBL/GenBank/DDBJ whole genome shotgun (WGS) entry which is preliminary data.</text>
</comment>
<dbReference type="GO" id="GO:0003677">
    <property type="term" value="F:DNA binding"/>
    <property type="evidence" value="ECO:0007669"/>
    <property type="project" value="UniProtKB-KW"/>
</dbReference>
<proteinExistence type="inferred from homology"/>
<evidence type="ECO:0000256" key="4">
    <source>
        <dbReference type="ARBA" id="ARBA00023163"/>
    </source>
</evidence>
<evidence type="ECO:0000313" key="5">
    <source>
        <dbReference type="EMBL" id="HCO25865.1"/>
    </source>
</evidence>
<keyword evidence="3" id="KW-0238">DNA-binding</keyword>
<keyword evidence="4" id="KW-0804">Transcription</keyword>
<dbReference type="SUPFAM" id="SSF46785">
    <property type="entry name" value="Winged helix' DNA-binding domain"/>
    <property type="match status" value="1"/>
</dbReference>
<evidence type="ECO:0000256" key="3">
    <source>
        <dbReference type="ARBA" id="ARBA00023125"/>
    </source>
</evidence>
<dbReference type="Proteomes" id="UP000263642">
    <property type="component" value="Unassembled WGS sequence"/>
</dbReference>
<dbReference type="GO" id="GO:0045892">
    <property type="term" value="P:negative regulation of DNA-templated transcription"/>
    <property type="evidence" value="ECO:0007669"/>
    <property type="project" value="InterPro"/>
</dbReference>
<evidence type="ECO:0000256" key="2">
    <source>
        <dbReference type="ARBA" id="ARBA00023015"/>
    </source>
</evidence>
<dbReference type="Gene3D" id="1.10.4040.10">
    <property type="entry name" value="Penicillinase repressor domain"/>
    <property type="match status" value="1"/>
</dbReference>
<accession>A0A3D3RAK1</accession>
<sequence length="132" mass="15246">MARPKAKELTARELEIMHVFWERSDSDTPTELTVAEVRDALEQAGRELAYTTVATLVRILVEKSFLKQTNEERPFLYCSIRSFEDVSGSMLGDMIQKVFGGSREKLLLRLLEERQLSPQELKKIKEILKEES</sequence>
<reference evidence="5 6" key="1">
    <citation type="journal article" date="2018" name="Nat. Biotechnol.">
        <title>A standardized bacterial taxonomy based on genome phylogeny substantially revises the tree of life.</title>
        <authorList>
            <person name="Parks D.H."/>
            <person name="Chuvochina M."/>
            <person name="Waite D.W."/>
            <person name="Rinke C."/>
            <person name="Skarshewski A."/>
            <person name="Chaumeil P.A."/>
            <person name="Hugenholtz P."/>
        </authorList>
    </citation>
    <scope>NUCLEOTIDE SEQUENCE [LARGE SCALE GENOMIC DNA]</scope>
    <source>
        <strain evidence="5">UBA9375</strain>
    </source>
</reference>
<dbReference type="InterPro" id="IPR036388">
    <property type="entry name" value="WH-like_DNA-bd_sf"/>
</dbReference>
<gene>
    <name evidence="5" type="ORF">DIT97_23620</name>
</gene>
<dbReference type="RefSeq" id="WP_278444795.1">
    <property type="nucleotide sequence ID" value="NZ_CAXBMG010000002.1"/>
</dbReference>
<comment type="similarity">
    <text evidence="1">Belongs to the BlaI transcriptional regulatory family.</text>
</comment>
<dbReference type="Gene3D" id="1.10.10.10">
    <property type="entry name" value="Winged helix-like DNA-binding domain superfamily/Winged helix DNA-binding domain"/>
    <property type="match status" value="1"/>
</dbReference>
<dbReference type="Pfam" id="PF03965">
    <property type="entry name" value="Penicillinase_R"/>
    <property type="match status" value="1"/>
</dbReference>
<evidence type="ECO:0000256" key="1">
    <source>
        <dbReference type="ARBA" id="ARBA00011046"/>
    </source>
</evidence>
<dbReference type="AlphaFoldDB" id="A0A3D3RAK1"/>
<name>A0A3D3RAK1_9PLAN</name>
<dbReference type="PIRSF" id="PIRSF019455">
    <property type="entry name" value="CopR_AtkY"/>
    <property type="match status" value="1"/>
</dbReference>
<protein>
    <submittedName>
        <fullName evidence="5">CopY family transcriptional regulator</fullName>
    </submittedName>
</protein>
<dbReference type="EMBL" id="DQAY01000141">
    <property type="protein sequence ID" value="HCO25865.1"/>
    <property type="molecule type" value="Genomic_DNA"/>
</dbReference>